<dbReference type="RefSeq" id="WP_044907056.1">
    <property type="nucleotide sequence ID" value="NZ_JQIF01000092.1"/>
</dbReference>
<dbReference type="InterPro" id="IPR045751">
    <property type="entry name" value="DUF6179"/>
</dbReference>
<dbReference type="EMBL" id="JQIF01000092">
    <property type="protein sequence ID" value="KGJ51897.1"/>
    <property type="molecule type" value="Genomic_DNA"/>
</dbReference>
<evidence type="ECO:0000313" key="1">
    <source>
        <dbReference type="EMBL" id="KGJ51897.1"/>
    </source>
</evidence>
<reference evidence="1 2" key="1">
    <citation type="submission" date="2014-08" db="EMBL/GenBank/DDBJ databases">
        <title>Clostridium innocuum, an unnegligible vancomycin-resistant pathogen causing extra-intestinal infections.</title>
        <authorList>
            <person name="Feng Y."/>
            <person name="Chiu C.-H."/>
        </authorList>
    </citation>
    <scope>NUCLEOTIDE SEQUENCE [LARGE SCALE GENOMIC DNA]</scope>
    <source>
        <strain evidence="1 2">AN88</strain>
    </source>
</reference>
<gene>
    <name evidence="1" type="ORF">CIAN88_17490</name>
</gene>
<accession>A0A099I3V4</accession>
<dbReference type="Proteomes" id="UP000030008">
    <property type="component" value="Unassembled WGS sequence"/>
</dbReference>
<protein>
    <submittedName>
        <fullName evidence="1">Uncharacterized protein</fullName>
    </submittedName>
</protein>
<organism evidence="1 2">
    <name type="scientific">Clostridium innocuum</name>
    <dbReference type="NCBI Taxonomy" id="1522"/>
    <lineage>
        <taxon>Bacteria</taxon>
        <taxon>Bacillati</taxon>
        <taxon>Bacillota</taxon>
        <taxon>Clostridia</taxon>
        <taxon>Eubacteriales</taxon>
        <taxon>Clostridiaceae</taxon>
        <taxon>Clostridium</taxon>
    </lineage>
</organism>
<proteinExistence type="predicted"/>
<sequence>MGYIVGKQRVRDSLYVLLQHAQEAGEITKKRREYLLKQCEQLAQELVLLLNHKQSTSLSMADHKRILNTISYVVLQGLEEMEERSLQELEIDACFERGLLVLQDKEQQTRNLLNQLRRNRLPFCNERYNSVMEEQIPHYLEQLSTYEGILYYSHTTEDLDYPLVDGIPLFHDMYHLDGMDLVLYYMERFALEHTFCEYFREELPEFLRRYELQKGVTVEYLGLNLCELLWYQCFASLMLFQQPSLLLAEQDVKRLRALLRHCSLQEAVGQVNHAIAVRIGKSVADYLTLFEEQLQAQLQVFTEDAYALLVYEEAVDDRFVIDLTQGEDEETFLALLEEVEKYTCLQDKIQYVRSQKISAYDLIDLLENAVFMNEEYDAYYEQMSLEEIAVLLKLLHPAGGNFHEAWKLDDADLSEIEQEQEWQSRFIHHIRQRSQKEREMLCELLNKLRIRS</sequence>
<dbReference type="AlphaFoldDB" id="A0A099I3V4"/>
<comment type="caution">
    <text evidence="1">The sequence shown here is derived from an EMBL/GenBank/DDBJ whole genome shotgun (WGS) entry which is preliminary data.</text>
</comment>
<evidence type="ECO:0000313" key="2">
    <source>
        <dbReference type="Proteomes" id="UP000030008"/>
    </source>
</evidence>
<name>A0A099I3V4_CLOIN</name>
<dbReference type="Pfam" id="PF19677">
    <property type="entry name" value="DUF6179"/>
    <property type="match status" value="1"/>
</dbReference>